<dbReference type="Pfam" id="PF07811">
    <property type="entry name" value="TadE"/>
    <property type="match status" value="1"/>
</dbReference>
<evidence type="ECO:0000256" key="1">
    <source>
        <dbReference type="SAM" id="Phobius"/>
    </source>
</evidence>
<name>A0ABY1VNF4_9ACTO</name>
<keyword evidence="1" id="KW-0472">Membrane</keyword>
<comment type="caution">
    <text evidence="3">The sequence shown here is derived from an EMBL/GenBank/DDBJ whole genome shotgun (WGS) entry which is preliminary data.</text>
</comment>
<evidence type="ECO:0000313" key="3">
    <source>
        <dbReference type="EMBL" id="SPT53628.1"/>
    </source>
</evidence>
<feature type="domain" description="TadE-like" evidence="2">
    <location>
        <begin position="24"/>
        <end position="63"/>
    </location>
</feature>
<dbReference type="Proteomes" id="UP000250006">
    <property type="component" value="Unassembled WGS sequence"/>
</dbReference>
<reference evidence="3 4" key="1">
    <citation type="submission" date="2018-06" db="EMBL/GenBank/DDBJ databases">
        <authorList>
            <consortium name="Pathogen Informatics"/>
            <person name="Doyle S."/>
        </authorList>
    </citation>
    <scope>NUCLEOTIDE SEQUENCE [LARGE SCALE GENOMIC DNA]</scope>
    <source>
        <strain evidence="3 4">NCTC11535</strain>
    </source>
</reference>
<keyword evidence="4" id="KW-1185">Reference proteome</keyword>
<dbReference type="InterPro" id="IPR012495">
    <property type="entry name" value="TadE-like_dom"/>
</dbReference>
<sequence>MTAPICRLLTRSRGLLRREEGNNTVEMIVIAPMLIVIIMLAVAGGRYVSAEGAAQAAARDAARAASLQRNEVAARSAANASLAASQSAALRCTGLTSTGGFRPGGTVRVSVTCRVELADLGIGFLPGTAEISSNATALIDPLRGTGG</sequence>
<gene>
    <name evidence="3" type="ORF">NCTC11535_01299</name>
</gene>
<proteinExistence type="predicted"/>
<protein>
    <submittedName>
        <fullName evidence="3">Flp pilus assembly protein TadG</fullName>
    </submittedName>
</protein>
<keyword evidence="1" id="KW-0812">Transmembrane</keyword>
<evidence type="ECO:0000313" key="4">
    <source>
        <dbReference type="Proteomes" id="UP000250006"/>
    </source>
</evidence>
<accession>A0ABY1VNF4</accession>
<dbReference type="EMBL" id="UAPQ01000007">
    <property type="protein sequence ID" value="SPT53628.1"/>
    <property type="molecule type" value="Genomic_DNA"/>
</dbReference>
<evidence type="ECO:0000259" key="2">
    <source>
        <dbReference type="Pfam" id="PF07811"/>
    </source>
</evidence>
<dbReference type="RefSeq" id="WP_126622361.1">
    <property type="nucleotide sequence ID" value="NZ_UAPQ01000007.1"/>
</dbReference>
<keyword evidence="1" id="KW-1133">Transmembrane helix</keyword>
<organism evidence="3 4">
    <name type="scientific">Actinomyces bovis</name>
    <dbReference type="NCBI Taxonomy" id="1658"/>
    <lineage>
        <taxon>Bacteria</taxon>
        <taxon>Bacillati</taxon>
        <taxon>Actinomycetota</taxon>
        <taxon>Actinomycetes</taxon>
        <taxon>Actinomycetales</taxon>
        <taxon>Actinomycetaceae</taxon>
        <taxon>Actinomyces</taxon>
    </lineage>
</organism>
<feature type="transmembrane region" description="Helical" evidence="1">
    <location>
        <begin position="27"/>
        <end position="49"/>
    </location>
</feature>